<dbReference type="OrthoDB" id="162858at2"/>
<dbReference type="RefSeq" id="WP_054520818.1">
    <property type="nucleotide sequence ID" value="NZ_LGKO01000002.1"/>
</dbReference>
<name>A0A0N8GQQ1_9CHLR</name>
<dbReference type="Gene3D" id="2.30.30.40">
    <property type="entry name" value="SH3 Domains"/>
    <property type="match status" value="1"/>
</dbReference>
<reference evidence="4 5" key="1">
    <citation type="submission" date="2015-07" db="EMBL/GenBank/DDBJ databases">
        <title>Whole genome sequence of Thermanaerothrix daxensis DSM 23592.</title>
        <authorList>
            <person name="Hemp J."/>
            <person name="Ward L.M."/>
            <person name="Pace L.A."/>
            <person name="Fischer W.W."/>
        </authorList>
    </citation>
    <scope>NUCLEOTIDE SEQUENCE [LARGE SCALE GENOMIC DNA]</scope>
    <source>
        <strain evidence="4 5">GNS-1</strain>
    </source>
</reference>
<sequence>MNLPTSEPLPPEPEHSADSPPPLRRSRSSSSSEDKGALLQALTRQLGAGFDFYLAAVICALLAGAALTSDTPVLYFLAILMSPFLGPVIGVILVAFGGTGAFLINGLGGVLFLSLVLLGAGGTAGWVQRSLHSGASPALLRFYGQWGGLEWAITAIGAALVALMLLRSPRQRPLVVNLMLAYGLVLPLAITGYGWGGQQPDLLFVGLRTFGLHLLTIWLVTWGVLLVMKVRPHLWGYGVGPALLVGIVVLLLGKPVVSLNGSVVRVSPTASPAPLLLQPTLTVSPRPTMPPTQVPVSSTPSILPIPSLTPSATLTPEPTPVWARVSANVGGGAFVREEPDGRVLTSLLNDSLVQVISDPVRGQGGVLWVKVRTQQGVEGWMVQALLATATPMPGW</sequence>
<feature type="transmembrane region" description="Helical" evidence="2">
    <location>
        <begin position="50"/>
        <end position="67"/>
    </location>
</feature>
<evidence type="ECO:0000259" key="3">
    <source>
        <dbReference type="Pfam" id="PF08239"/>
    </source>
</evidence>
<feature type="transmembrane region" description="Helical" evidence="2">
    <location>
        <begin position="178"/>
        <end position="196"/>
    </location>
</feature>
<dbReference type="PATRIC" id="fig|869279.4.peg.838"/>
<dbReference type="Pfam" id="PF08239">
    <property type="entry name" value="SH3_3"/>
    <property type="match status" value="1"/>
</dbReference>
<organism evidence="4 5">
    <name type="scientific">Thermanaerothrix daxensis</name>
    <dbReference type="NCBI Taxonomy" id="869279"/>
    <lineage>
        <taxon>Bacteria</taxon>
        <taxon>Bacillati</taxon>
        <taxon>Chloroflexota</taxon>
        <taxon>Anaerolineae</taxon>
        <taxon>Anaerolineales</taxon>
        <taxon>Anaerolineaceae</taxon>
        <taxon>Thermanaerothrix</taxon>
    </lineage>
</organism>
<feature type="transmembrane region" description="Helical" evidence="2">
    <location>
        <begin position="73"/>
        <end position="96"/>
    </location>
</feature>
<proteinExistence type="predicted"/>
<dbReference type="Proteomes" id="UP000050544">
    <property type="component" value="Unassembled WGS sequence"/>
</dbReference>
<gene>
    <name evidence="4" type="ORF">SE15_04140</name>
</gene>
<dbReference type="InterPro" id="IPR003646">
    <property type="entry name" value="SH3-like_bac-type"/>
</dbReference>
<feature type="transmembrane region" description="Helical" evidence="2">
    <location>
        <begin position="103"/>
        <end position="126"/>
    </location>
</feature>
<comment type="caution">
    <text evidence="4">The sequence shown here is derived from an EMBL/GenBank/DDBJ whole genome shotgun (WGS) entry which is preliminary data.</text>
</comment>
<feature type="transmembrane region" description="Helical" evidence="2">
    <location>
        <begin position="146"/>
        <end position="166"/>
    </location>
</feature>
<feature type="transmembrane region" description="Helical" evidence="2">
    <location>
        <begin position="234"/>
        <end position="253"/>
    </location>
</feature>
<feature type="domain" description="SH3b" evidence="3">
    <location>
        <begin position="331"/>
        <end position="385"/>
    </location>
</feature>
<evidence type="ECO:0000256" key="2">
    <source>
        <dbReference type="SAM" id="Phobius"/>
    </source>
</evidence>
<dbReference type="STRING" id="869279.SE15_04140"/>
<evidence type="ECO:0000313" key="4">
    <source>
        <dbReference type="EMBL" id="KPL84322.1"/>
    </source>
</evidence>
<keyword evidence="2" id="KW-0812">Transmembrane</keyword>
<keyword evidence="2" id="KW-1133">Transmembrane helix</keyword>
<feature type="region of interest" description="Disordered" evidence="1">
    <location>
        <begin position="1"/>
        <end position="32"/>
    </location>
</feature>
<dbReference type="AlphaFoldDB" id="A0A0N8GQQ1"/>
<accession>A0A0N8GQQ1</accession>
<evidence type="ECO:0000256" key="1">
    <source>
        <dbReference type="SAM" id="MobiDB-lite"/>
    </source>
</evidence>
<keyword evidence="5" id="KW-1185">Reference proteome</keyword>
<keyword evidence="2" id="KW-0472">Membrane</keyword>
<feature type="transmembrane region" description="Helical" evidence="2">
    <location>
        <begin position="202"/>
        <end position="227"/>
    </location>
</feature>
<dbReference type="EMBL" id="LGKO01000002">
    <property type="protein sequence ID" value="KPL84322.1"/>
    <property type="molecule type" value="Genomic_DNA"/>
</dbReference>
<evidence type="ECO:0000313" key="5">
    <source>
        <dbReference type="Proteomes" id="UP000050544"/>
    </source>
</evidence>
<protein>
    <recommendedName>
        <fullName evidence="3">SH3b domain-containing protein</fullName>
    </recommendedName>
</protein>